<dbReference type="Pfam" id="PF13520">
    <property type="entry name" value="AA_permease_2"/>
    <property type="match status" value="1"/>
</dbReference>
<keyword evidence="5 6" id="KW-0472">Membrane</keyword>
<feature type="transmembrane region" description="Helical" evidence="6">
    <location>
        <begin position="79"/>
        <end position="100"/>
    </location>
</feature>
<evidence type="ECO:0000256" key="2">
    <source>
        <dbReference type="ARBA" id="ARBA00022448"/>
    </source>
</evidence>
<evidence type="ECO:0008006" key="9">
    <source>
        <dbReference type="Google" id="ProtNLM"/>
    </source>
</evidence>
<dbReference type="GO" id="GO:0016020">
    <property type="term" value="C:membrane"/>
    <property type="evidence" value="ECO:0007669"/>
    <property type="project" value="UniProtKB-SubCell"/>
</dbReference>
<dbReference type="AlphaFoldDB" id="A0A1B5L1Y4"/>
<feature type="transmembrane region" description="Helical" evidence="6">
    <location>
        <begin position="129"/>
        <end position="149"/>
    </location>
</feature>
<name>A0A1B5L1Y4_USTVR</name>
<evidence type="ECO:0000313" key="7">
    <source>
        <dbReference type="EMBL" id="GAO17454.1"/>
    </source>
</evidence>
<feature type="transmembrane region" description="Helical" evidence="6">
    <location>
        <begin position="234"/>
        <end position="257"/>
    </location>
</feature>
<reference evidence="8" key="1">
    <citation type="journal article" date="2016" name="Genome Announc.">
        <title>Genome sequence of Ustilaginoidea virens IPU010, a rice pathogenic fungus causing false smut.</title>
        <authorList>
            <person name="Kumagai T."/>
            <person name="Ishii T."/>
            <person name="Terai G."/>
            <person name="Umemura M."/>
            <person name="Machida M."/>
            <person name="Asai K."/>
        </authorList>
    </citation>
    <scope>NUCLEOTIDE SEQUENCE [LARGE SCALE GENOMIC DNA]</scope>
    <source>
        <strain evidence="8">IPU010</strain>
    </source>
</reference>
<comment type="caution">
    <text evidence="7">The sequence shown here is derived from an EMBL/GenBank/DDBJ whole genome shotgun (WGS) entry which is preliminary data.</text>
</comment>
<dbReference type="EMBL" id="BBTG02000039">
    <property type="protein sequence ID" value="GAO17454.1"/>
    <property type="molecule type" value="Genomic_DNA"/>
</dbReference>
<accession>A0A1B5L1Y4</accession>
<protein>
    <recommendedName>
        <fullName evidence="9">GABA permease</fullName>
    </recommendedName>
</protein>
<proteinExistence type="predicted"/>
<dbReference type="InterPro" id="IPR002293">
    <property type="entry name" value="AA/rel_permease1"/>
</dbReference>
<feature type="transmembrane region" description="Helical" evidence="6">
    <location>
        <begin position="364"/>
        <end position="387"/>
    </location>
</feature>
<dbReference type="PANTHER" id="PTHR45649:SF1">
    <property type="entry name" value="TRANSPORTER, PUTATIVE (EUROFUNG)-RELATED"/>
    <property type="match status" value="1"/>
</dbReference>
<feature type="transmembrane region" description="Helical" evidence="6">
    <location>
        <begin position="438"/>
        <end position="456"/>
    </location>
</feature>
<dbReference type="GO" id="GO:0022857">
    <property type="term" value="F:transmembrane transporter activity"/>
    <property type="evidence" value="ECO:0007669"/>
    <property type="project" value="InterPro"/>
</dbReference>
<dbReference type="Proteomes" id="UP000054053">
    <property type="component" value="Unassembled WGS sequence"/>
</dbReference>
<keyword evidence="3 6" id="KW-0812">Transmembrane</keyword>
<feature type="transmembrane region" description="Helical" evidence="6">
    <location>
        <begin position="269"/>
        <end position="288"/>
    </location>
</feature>
<evidence type="ECO:0000256" key="4">
    <source>
        <dbReference type="ARBA" id="ARBA00022989"/>
    </source>
</evidence>
<organism evidence="7 8">
    <name type="scientific">Ustilaginoidea virens</name>
    <name type="common">Rice false smut fungus</name>
    <name type="synonym">Villosiclava virens</name>
    <dbReference type="NCBI Taxonomy" id="1159556"/>
    <lineage>
        <taxon>Eukaryota</taxon>
        <taxon>Fungi</taxon>
        <taxon>Dikarya</taxon>
        <taxon>Ascomycota</taxon>
        <taxon>Pezizomycotina</taxon>
        <taxon>Sordariomycetes</taxon>
        <taxon>Hypocreomycetidae</taxon>
        <taxon>Hypocreales</taxon>
        <taxon>Clavicipitaceae</taxon>
        <taxon>Ustilaginoidea</taxon>
    </lineage>
</organism>
<sequence length="496" mass="53123">MLSFSCTILGTWEGVLIETSSNTMSFSGGPGGLLYQYIFVWIGTLCTFVSIGELASMAPTAGGQYHWVSMLAPKPCRNFLSYITGWLTILSWIATIGAGAFLAGSMIQGLCLVNWSGFALVIKPFHGTLIAWAVIMVAVLFNTVVAGLLPRVEGAFLILHVLGFFGILIPLLYYSPKGSGSDVFSTFMNEGGWPTYGISFMVGTGGLAFAFAGADAAVHMCEEITNAAINVPRAIASSVVVNGSLGLGMLVAVLFCMGDAQAALEAADTIIFPFIYIFIQGTGSVVGSSVMTSILIALAVSGTVGFIATASRMIWSFARDRGLPFSRMLSQVHRRSSVPVWAIAVASIVPCLLILINIGSNTVFNGVTSLTLVSLYSTYFISLALLLHRRLGSTIKLPCPGALPEPACLEKQTGEYELTWGPWHVPGWVGTANNAVSLAYMLVVWVFGFFPAVRVVDAPHMNYSSVVFGAVVMYSTLYYYVWGRRQYKGPVIEISP</sequence>
<comment type="subcellular location">
    <subcellularLocation>
        <location evidence="1">Membrane</location>
        <topology evidence="1">Multi-pass membrane protein</topology>
    </subcellularLocation>
</comment>
<dbReference type="PIRSF" id="PIRSF006060">
    <property type="entry name" value="AA_transporter"/>
    <property type="match status" value="1"/>
</dbReference>
<feature type="transmembrane region" description="Helical" evidence="6">
    <location>
        <begin position="294"/>
        <end position="317"/>
    </location>
</feature>
<evidence type="ECO:0000256" key="5">
    <source>
        <dbReference type="ARBA" id="ARBA00023136"/>
    </source>
</evidence>
<feature type="transmembrane region" description="Helical" evidence="6">
    <location>
        <begin position="155"/>
        <end position="174"/>
    </location>
</feature>
<gene>
    <name evidence="7" type="ORF">UVI_02052060</name>
</gene>
<feature type="transmembrane region" description="Helical" evidence="6">
    <location>
        <begin position="195"/>
        <end position="214"/>
    </location>
</feature>
<feature type="transmembrane region" description="Helical" evidence="6">
    <location>
        <begin position="34"/>
        <end position="58"/>
    </location>
</feature>
<keyword evidence="2" id="KW-0813">Transport</keyword>
<evidence type="ECO:0000256" key="3">
    <source>
        <dbReference type="ARBA" id="ARBA00022692"/>
    </source>
</evidence>
<evidence type="ECO:0000256" key="1">
    <source>
        <dbReference type="ARBA" id="ARBA00004141"/>
    </source>
</evidence>
<dbReference type="Gene3D" id="1.20.1740.10">
    <property type="entry name" value="Amino acid/polyamine transporter I"/>
    <property type="match status" value="1"/>
</dbReference>
<feature type="transmembrane region" description="Helical" evidence="6">
    <location>
        <begin position="462"/>
        <end position="481"/>
    </location>
</feature>
<evidence type="ECO:0000256" key="6">
    <source>
        <dbReference type="SAM" id="Phobius"/>
    </source>
</evidence>
<keyword evidence="4 6" id="KW-1133">Transmembrane helix</keyword>
<feature type="transmembrane region" description="Helical" evidence="6">
    <location>
        <begin position="338"/>
        <end position="358"/>
    </location>
</feature>
<dbReference type="PANTHER" id="PTHR45649">
    <property type="entry name" value="AMINO-ACID PERMEASE BAT1"/>
    <property type="match status" value="1"/>
</dbReference>
<evidence type="ECO:0000313" key="8">
    <source>
        <dbReference type="Proteomes" id="UP000054053"/>
    </source>
</evidence>